<feature type="region of interest" description="Disordered" evidence="1">
    <location>
        <begin position="53"/>
        <end position="127"/>
    </location>
</feature>
<dbReference type="EMBL" id="OX451740">
    <property type="protein sequence ID" value="CAI8614346.1"/>
    <property type="molecule type" value="Genomic_DNA"/>
</dbReference>
<dbReference type="AlphaFoldDB" id="A0AAV1AWJ3"/>
<name>A0AAV1AWJ3_VICFA</name>
<protein>
    <submittedName>
        <fullName evidence="2">Uncharacterized protein</fullName>
    </submittedName>
</protein>
<accession>A0AAV1AWJ3</accession>
<evidence type="ECO:0000313" key="2">
    <source>
        <dbReference type="EMBL" id="CAI8614346.1"/>
    </source>
</evidence>
<evidence type="ECO:0000256" key="1">
    <source>
        <dbReference type="SAM" id="MobiDB-lite"/>
    </source>
</evidence>
<gene>
    <name evidence="2" type="ORF">VFH_V125600</name>
</gene>
<evidence type="ECO:0000313" key="3">
    <source>
        <dbReference type="Proteomes" id="UP001157006"/>
    </source>
</evidence>
<proteinExistence type="predicted"/>
<sequence length="127" mass="14681">MTIFNEKHVSEHVIDTFIDGILNDYHEGTTDSYDEELVASQVEDVNDVVNKDVDIPNLKKEKSKDSNPATNLDYDNKEPDDNGDQVEVENKNDNEVPREDEVQKYVEDETQETSMEEQNMVNDVHYN</sequence>
<reference evidence="2 3" key="1">
    <citation type="submission" date="2023-01" db="EMBL/GenBank/DDBJ databases">
        <authorList>
            <person name="Kreplak J."/>
        </authorList>
    </citation>
    <scope>NUCLEOTIDE SEQUENCE [LARGE SCALE GENOMIC DNA]</scope>
</reference>
<dbReference type="Proteomes" id="UP001157006">
    <property type="component" value="Chromosome 5"/>
</dbReference>
<keyword evidence="3" id="KW-1185">Reference proteome</keyword>
<feature type="compositionally biased region" description="Basic and acidic residues" evidence="1">
    <location>
        <begin position="53"/>
        <end position="65"/>
    </location>
</feature>
<organism evidence="2 3">
    <name type="scientific">Vicia faba</name>
    <name type="common">Broad bean</name>
    <name type="synonym">Faba vulgaris</name>
    <dbReference type="NCBI Taxonomy" id="3906"/>
    <lineage>
        <taxon>Eukaryota</taxon>
        <taxon>Viridiplantae</taxon>
        <taxon>Streptophyta</taxon>
        <taxon>Embryophyta</taxon>
        <taxon>Tracheophyta</taxon>
        <taxon>Spermatophyta</taxon>
        <taxon>Magnoliopsida</taxon>
        <taxon>eudicotyledons</taxon>
        <taxon>Gunneridae</taxon>
        <taxon>Pentapetalae</taxon>
        <taxon>rosids</taxon>
        <taxon>fabids</taxon>
        <taxon>Fabales</taxon>
        <taxon>Fabaceae</taxon>
        <taxon>Papilionoideae</taxon>
        <taxon>50 kb inversion clade</taxon>
        <taxon>NPAAA clade</taxon>
        <taxon>Hologalegina</taxon>
        <taxon>IRL clade</taxon>
        <taxon>Fabeae</taxon>
        <taxon>Vicia</taxon>
    </lineage>
</organism>
<feature type="compositionally biased region" description="Basic and acidic residues" evidence="1">
    <location>
        <begin position="88"/>
        <end position="107"/>
    </location>
</feature>